<dbReference type="SUPFAM" id="SSF110395">
    <property type="entry name" value="CutC-like"/>
    <property type="match status" value="1"/>
</dbReference>
<evidence type="ECO:0000256" key="1">
    <source>
        <dbReference type="ARBA" id="ARBA00007768"/>
    </source>
</evidence>
<dbReference type="Proteomes" id="UP000636793">
    <property type="component" value="Unassembled WGS sequence"/>
</dbReference>
<comment type="similarity">
    <text evidence="1">Belongs to the CutC family.</text>
</comment>
<dbReference type="AlphaFoldDB" id="A0A916TCN2"/>
<dbReference type="InterPro" id="IPR036822">
    <property type="entry name" value="CutC-like_dom_sf"/>
</dbReference>
<proteinExistence type="inferred from homology"/>
<dbReference type="Pfam" id="PF03932">
    <property type="entry name" value="CutC"/>
    <property type="match status" value="1"/>
</dbReference>
<name>A0A916TCN2_9MICO</name>
<sequence>MIVTDVTDARAATDGGADRLELVADPQLGGMTPSPDVVRAVLAATATPVRVMIRRTESHQLSAQTAELLRTDVESLPMATEFVCGAVDVAGVPSLALDPVTAAMKGRHWTFHRALDDAPDLAAAATAALFLPGCDHVLTAGDPAGVDTGIHRLRAALRDSELAAALVIGGGVTADNLPALLAAGARGVHLGRGVREGASWDGPVSAALVRAAADLVHGH</sequence>
<dbReference type="GO" id="GO:0005507">
    <property type="term" value="F:copper ion binding"/>
    <property type="evidence" value="ECO:0007669"/>
    <property type="project" value="TreeGrafter"/>
</dbReference>
<reference evidence="3" key="2">
    <citation type="submission" date="2020-09" db="EMBL/GenBank/DDBJ databases">
        <authorList>
            <person name="Sun Q."/>
            <person name="Zhou Y."/>
        </authorList>
    </citation>
    <scope>NUCLEOTIDE SEQUENCE</scope>
    <source>
        <strain evidence="3">CGMCC 1.15085</strain>
    </source>
</reference>
<gene>
    <name evidence="3" type="primary">cutC</name>
    <name evidence="3" type="ORF">GCM10011492_33430</name>
</gene>
<dbReference type="Gene3D" id="3.20.20.380">
    <property type="entry name" value="Copper homeostasis (CutC) domain"/>
    <property type="match status" value="1"/>
</dbReference>
<dbReference type="PANTHER" id="PTHR12598:SF0">
    <property type="entry name" value="COPPER HOMEOSTASIS PROTEIN CUTC HOMOLOG"/>
    <property type="match status" value="1"/>
</dbReference>
<reference evidence="3" key="1">
    <citation type="journal article" date="2014" name="Int. J. Syst. Evol. Microbiol.">
        <title>Complete genome sequence of Corynebacterium casei LMG S-19264T (=DSM 44701T), isolated from a smear-ripened cheese.</title>
        <authorList>
            <consortium name="US DOE Joint Genome Institute (JGI-PGF)"/>
            <person name="Walter F."/>
            <person name="Albersmeier A."/>
            <person name="Kalinowski J."/>
            <person name="Ruckert C."/>
        </authorList>
    </citation>
    <scope>NUCLEOTIDE SEQUENCE</scope>
    <source>
        <strain evidence="3">CGMCC 1.15085</strain>
    </source>
</reference>
<dbReference type="InterPro" id="IPR005627">
    <property type="entry name" value="CutC-like"/>
</dbReference>
<dbReference type="EMBL" id="BMHI01000005">
    <property type="protein sequence ID" value="GGB39937.1"/>
    <property type="molecule type" value="Genomic_DNA"/>
</dbReference>
<dbReference type="PANTHER" id="PTHR12598">
    <property type="entry name" value="COPPER HOMEOSTASIS PROTEIN CUTC"/>
    <property type="match status" value="1"/>
</dbReference>
<evidence type="ECO:0000256" key="2">
    <source>
        <dbReference type="ARBA" id="ARBA00019014"/>
    </source>
</evidence>
<protein>
    <recommendedName>
        <fullName evidence="2">Copper homeostasis protein cutC homolog</fullName>
    </recommendedName>
</protein>
<organism evidence="3 4">
    <name type="scientific">Flexivirga endophytica</name>
    <dbReference type="NCBI Taxonomy" id="1849103"/>
    <lineage>
        <taxon>Bacteria</taxon>
        <taxon>Bacillati</taxon>
        <taxon>Actinomycetota</taxon>
        <taxon>Actinomycetes</taxon>
        <taxon>Micrococcales</taxon>
        <taxon>Dermacoccaceae</taxon>
        <taxon>Flexivirga</taxon>
    </lineage>
</organism>
<accession>A0A916TCN2</accession>
<comment type="caution">
    <text evidence="3">The sequence shown here is derived from an EMBL/GenBank/DDBJ whole genome shotgun (WGS) entry which is preliminary data.</text>
</comment>
<evidence type="ECO:0000313" key="3">
    <source>
        <dbReference type="EMBL" id="GGB39937.1"/>
    </source>
</evidence>
<keyword evidence="4" id="KW-1185">Reference proteome</keyword>
<evidence type="ECO:0000313" key="4">
    <source>
        <dbReference type="Proteomes" id="UP000636793"/>
    </source>
</evidence>